<dbReference type="InterPro" id="IPR043128">
    <property type="entry name" value="Rev_trsase/Diguanyl_cyclase"/>
</dbReference>
<dbReference type="PANTHER" id="PTHR46663:SF2">
    <property type="entry name" value="GGDEF DOMAIN-CONTAINING PROTEIN"/>
    <property type="match status" value="1"/>
</dbReference>
<comment type="cofactor">
    <cofactor evidence="1">
        <name>Mg(2+)</name>
        <dbReference type="ChEBI" id="CHEBI:18420"/>
    </cofactor>
</comment>
<accession>A0A545TQI5</accession>
<keyword evidence="2" id="KW-0472">Membrane</keyword>
<dbReference type="GO" id="GO:0016020">
    <property type="term" value="C:membrane"/>
    <property type="evidence" value="ECO:0007669"/>
    <property type="project" value="InterPro"/>
</dbReference>
<dbReference type="NCBIfam" id="TIGR00254">
    <property type="entry name" value="GGDEF"/>
    <property type="match status" value="1"/>
</dbReference>
<dbReference type="RefSeq" id="WP_142904379.1">
    <property type="nucleotide sequence ID" value="NZ_ML660092.1"/>
</dbReference>
<dbReference type="GO" id="GO:0003824">
    <property type="term" value="F:catalytic activity"/>
    <property type="evidence" value="ECO:0007669"/>
    <property type="project" value="UniProtKB-ARBA"/>
</dbReference>
<evidence type="ECO:0000256" key="2">
    <source>
        <dbReference type="SAM" id="Phobius"/>
    </source>
</evidence>
<feature type="domain" description="HAMP" evidence="3">
    <location>
        <begin position="190"/>
        <end position="243"/>
    </location>
</feature>
<dbReference type="SUPFAM" id="SSF158472">
    <property type="entry name" value="HAMP domain-like"/>
    <property type="match status" value="1"/>
</dbReference>
<gene>
    <name evidence="5" type="ORF">FKG94_11520</name>
</gene>
<keyword evidence="2" id="KW-1133">Transmembrane helix</keyword>
<dbReference type="PANTHER" id="PTHR46663">
    <property type="entry name" value="DIGUANYLATE CYCLASE DGCT-RELATED"/>
    <property type="match status" value="1"/>
</dbReference>
<keyword evidence="6" id="KW-1185">Reference proteome</keyword>
<dbReference type="SUPFAM" id="SSF55073">
    <property type="entry name" value="Nucleotide cyclase"/>
    <property type="match status" value="1"/>
</dbReference>
<proteinExistence type="predicted"/>
<dbReference type="Gene3D" id="3.30.70.270">
    <property type="match status" value="1"/>
</dbReference>
<dbReference type="InterPro" id="IPR052163">
    <property type="entry name" value="DGC-Regulatory_Protein"/>
</dbReference>
<evidence type="ECO:0000256" key="1">
    <source>
        <dbReference type="ARBA" id="ARBA00001946"/>
    </source>
</evidence>
<feature type="transmembrane region" description="Helical" evidence="2">
    <location>
        <begin position="167"/>
        <end position="188"/>
    </location>
</feature>
<sequence>MDAGPVQGRPVLSGLRISGKVMLVSMATTAIAMTVIVGAFIYYDLQSLESNREHRINAQLDILSKNISAAMIFEDAVSAGELLGSLAADPSILAALVFTGDDVVFAEYHSRESDIGYPVVGGRSSGPGRYPGVALFSRDIVVDGTKIGTVTSWVSNREVTEGITRTLWYAGASFVLASLVAFFVSLVIQNTISGPIKHLNELSRRVTDTGDYKIRASLSSDDEVGELAQAFNSMLDYIDQRDTMLEKQVRQRTAELEKLAEEFRYRAFHDALTGLPNRSLLNEHFATAVAHAKRNQTRCSLLLLDLDNFKNINDTLGHDIGDELLKSVAARIFNVVRAGDLVCRLGGDEFVVLVGDVTAIAAIEVIAGHIIEALQQDVDIDDRSLKVTVSIGASLYPDHGTDLVTLKRNADIAMYKAKEAGRNQYKLFESSMAELRIW</sequence>
<dbReference type="AlphaFoldDB" id="A0A545TQI5"/>
<dbReference type="PROSITE" id="PS50887">
    <property type="entry name" value="GGDEF"/>
    <property type="match status" value="1"/>
</dbReference>
<dbReference type="InterPro" id="IPR033417">
    <property type="entry name" value="CHASE8"/>
</dbReference>
<dbReference type="FunFam" id="3.30.70.270:FF:000001">
    <property type="entry name" value="Diguanylate cyclase domain protein"/>
    <property type="match status" value="1"/>
</dbReference>
<comment type="caution">
    <text evidence="5">The sequence shown here is derived from an EMBL/GenBank/DDBJ whole genome shotgun (WGS) entry which is preliminary data.</text>
</comment>
<dbReference type="Pfam" id="PF00990">
    <property type="entry name" value="GGDEF"/>
    <property type="match status" value="1"/>
</dbReference>
<dbReference type="CDD" id="cd06225">
    <property type="entry name" value="HAMP"/>
    <property type="match status" value="1"/>
</dbReference>
<dbReference type="CDD" id="cd01949">
    <property type="entry name" value="GGDEF"/>
    <property type="match status" value="1"/>
</dbReference>
<dbReference type="OrthoDB" id="9176779at2"/>
<dbReference type="Proteomes" id="UP000319732">
    <property type="component" value="Unassembled WGS sequence"/>
</dbReference>
<dbReference type="SMART" id="SM00267">
    <property type="entry name" value="GGDEF"/>
    <property type="match status" value="1"/>
</dbReference>
<dbReference type="InterPro" id="IPR003660">
    <property type="entry name" value="HAMP_dom"/>
</dbReference>
<name>A0A545TQI5_9GAMM</name>
<feature type="domain" description="GGDEF" evidence="4">
    <location>
        <begin position="297"/>
        <end position="430"/>
    </location>
</feature>
<evidence type="ECO:0000259" key="3">
    <source>
        <dbReference type="PROSITE" id="PS50885"/>
    </source>
</evidence>
<evidence type="ECO:0000313" key="6">
    <source>
        <dbReference type="Proteomes" id="UP000319732"/>
    </source>
</evidence>
<dbReference type="PROSITE" id="PS50885">
    <property type="entry name" value="HAMP"/>
    <property type="match status" value="1"/>
</dbReference>
<organism evidence="5 6">
    <name type="scientific">Exilibacterium tricleocarpae</name>
    <dbReference type="NCBI Taxonomy" id="2591008"/>
    <lineage>
        <taxon>Bacteria</taxon>
        <taxon>Pseudomonadati</taxon>
        <taxon>Pseudomonadota</taxon>
        <taxon>Gammaproteobacteria</taxon>
        <taxon>Cellvibrionales</taxon>
        <taxon>Cellvibrionaceae</taxon>
        <taxon>Exilibacterium</taxon>
    </lineage>
</organism>
<dbReference type="Gene3D" id="6.10.340.10">
    <property type="match status" value="1"/>
</dbReference>
<protein>
    <submittedName>
        <fullName evidence="5">Diguanylate cyclase</fullName>
    </submittedName>
</protein>
<dbReference type="Pfam" id="PF00672">
    <property type="entry name" value="HAMP"/>
    <property type="match status" value="1"/>
</dbReference>
<evidence type="ECO:0000259" key="4">
    <source>
        <dbReference type="PROSITE" id="PS50887"/>
    </source>
</evidence>
<dbReference type="GO" id="GO:0007165">
    <property type="term" value="P:signal transduction"/>
    <property type="evidence" value="ECO:0007669"/>
    <property type="project" value="InterPro"/>
</dbReference>
<keyword evidence="2" id="KW-0812">Transmembrane</keyword>
<feature type="transmembrane region" description="Helical" evidence="2">
    <location>
        <begin position="21"/>
        <end position="43"/>
    </location>
</feature>
<dbReference type="EMBL" id="VHSG01000011">
    <property type="protein sequence ID" value="TQV79489.1"/>
    <property type="molecule type" value="Genomic_DNA"/>
</dbReference>
<dbReference type="Pfam" id="PF17152">
    <property type="entry name" value="CHASE8"/>
    <property type="match status" value="1"/>
</dbReference>
<dbReference type="InterPro" id="IPR000160">
    <property type="entry name" value="GGDEF_dom"/>
</dbReference>
<dbReference type="InterPro" id="IPR029787">
    <property type="entry name" value="Nucleotide_cyclase"/>
</dbReference>
<dbReference type="SMART" id="SM00304">
    <property type="entry name" value="HAMP"/>
    <property type="match status" value="1"/>
</dbReference>
<reference evidence="5 6" key="1">
    <citation type="submission" date="2019-06" db="EMBL/GenBank/DDBJ databases">
        <title>Whole genome sequence for Cellvibrionaceae sp. R142.</title>
        <authorList>
            <person name="Wang G."/>
        </authorList>
    </citation>
    <scope>NUCLEOTIDE SEQUENCE [LARGE SCALE GENOMIC DNA]</scope>
    <source>
        <strain evidence="5 6">R142</strain>
    </source>
</reference>
<evidence type="ECO:0000313" key="5">
    <source>
        <dbReference type="EMBL" id="TQV79489.1"/>
    </source>
</evidence>